<keyword evidence="10" id="KW-1185">Reference proteome</keyword>
<evidence type="ECO:0000313" key="9">
    <source>
        <dbReference type="EMBL" id="KPV43779.1"/>
    </source>
</evidence>
<dbReference type="RefSeq" id="WP_054969084.1">
    <property type="nucleotide sequence ID" value="NZ_LJCO01000045.1"/>
</dbReference>
<feature type="transmembrane region" description="Helical" evidence="7">
    <location>
        <begin position="286"/>
        <end position="305"/>
    </location>
</feature>
<keyword evidence="4 7" id="KW-0812">Transmembrane</keyword>
<feature type="transmembrane region" description="Helical" evidence="7">
    <location>
        <begin position="145"/>
        <end position="166"/>
    </location>
</feature>
<dbReference type="Pfam" id="PF07690">
    <property type="entry name" value="MFS_1"/>
    <property type="match status" value="2"/>
</dbReference>
<dbReference type="SUPFAM" id="SSF103473">
    <property type="entry name" value="MFS general substrate transporter"/>
    <property type="match status" value="1"/>
</dbReference>
<keyword evidence="3" id="KW-1003">Cell membrane</keyword>
<keyword evidence="6 7" id="KW-0472">Membrane</keyword>
<dbReference type="Gene3D" id="1.20.1250.20">
    <property type="entry name" value="MFS general substrate transporter like domains"/>
    <property type="match status" value="2"/>
</dbReference>
<feature type="transmembrane region" description="Helical" evidence="7">
    <location>
        <begin position="377"/>
        <end position="395"/>
    </location>
</feature>
<dbReference type="PANTHER" id="PTHR23517">
    <property type="entry name" value="RESISTANCE PROTEIN MDTM, PUTATIVE-RELATED-RELATED"/>
    <property type="match status" value="1"/>
</dbReference>
<proteinExistence type="predicted"/>
<dbReference type="OrthoDB" id="9810492at2"/>
<dbReference type="PANTHER" id="PTHR23517:SF3">
    <property type="entry name" value="INTEGRAL MEMBRANE TRANSPORT PROTEIN"/>
    <property type="match status" value="1"/>
</dbReference>
<reference evidence="9 10" key="1">
    <citation type="submission" date="2015-09" db="EMBL/GenBank/DDBJ databases">
        <title>Draft genome sequence of Alicyclobacillus ferrooxydans DSM 22381.</title>
        <authorList>
            <person name="Hemp J."/>
        </authorList>
    </citation>
    <scope>NUCLEOTIDE SEQUENCE [LARGE SCALE GENOMIC DNA]</scope>
    <source>
        <strain evidence="9 10">TC-34</strain>
    </source>
</reference>
<dbReference type="InterPro" id="IPR020846">
    <property type="entry name" value="MFS_dom"/>
</dbReference>
<dbReference type="InterPro" id="IPR005829">
    <property type="entry name" value="Sugar_transporter_CS"/>
</dbReference>
<evidence type="ECO:0000256" key="2">
    <source>
        <dbReference type="ARBA" id="ARBA00022448"/>
    </source>
</evidence>
<keyword evidence="5 7" id="KW-1133">Transmembrane helix</keyword>
<feature type="transmembrane region" description="Helical" evidence="7">
    <location>
        <begin position="354"/>
        <end position="371"/>
    </location>
</feature>
<dbReference type="PROSITE" id="PS00216">
    <property type="entry name" value="SUGAR_TRANSPORT_1"/>
    <property type="match status" value="2"/>
</dbReference>
<sequence length="406" mass="43647">MGGQSLLRINRAQITLLVILNLFVGGMVGLERTVLPLVAKVDFGLLGKSAAASFIISFGVVKAVSNLFAGQLADSIGRRQLLILGWVIGIPIPFIVMFAPNWYWIIFANVLLGINQGFCWSMTVNMKIDLAGSKYRGLVVGLNEFAGYFAISMTALISGYIAANYGVRPQPFYLGVVFAAVGLLLSVFLVKNTEVGLKGNGTTTNTPFGQSFMITSWKNKQLFSVSQAGFMTNFKDGMAWGLFPLFFADRGLALTSIAVIVAVYPGTWGVLQLLSGPLSDRMGRKWLIVLGMLIQGLSIIAITMTHDFTDWLLGAIGLGLGTALVYPVLIAAVSDLSEAESRASTLGVYRFWRDFGYAAGALVSGILADHLGTSNAMWTVGILAVISSLLVTLILRNPRRSVPELA</sequence>
<dbReference type="STRING" id="471514.AN477_10350"/>
<dbReference type="PROSITE" id="PS50850">
    <property type="entry name" value="MFS"/>
    <property type="match status" value="1"/>
</dbReference>
<feature type="transmembrane region" description="Helical" evidence="7">
    <location>
        <begin position="81"/>
        <end position="99"/>
    </location>
</feature>
<feature type="transmembrane region" description="Helical" evidence="7">
    <location>
        <begin position="50"/>
        <end position="69"/>
    </location>
</feature>
<keyword evidence="2" id="KW-0813">Transport</keyword>
<dbReference type="GO" id="GO:0005886">
    <property type="term" value="C:plasma membrane"/>
    <property type="evidence" value="ECO:0007669"/>
    <property type="project" value="UniProtKB-SubCell"/>
</dbReference>
<dbReference type="InterPro" id="IPR036259">
    <property type="entry name" value="MFS_trans_sf"/>
</dbReference>
<feature type="transmembrane region" description="Helical" evidence="7">
    <location>
        <begin position="311"/>
        <end position="333"/>
    </location>
</feature>
<evidence type="ECO:0000256" key="7">
    <source>
        <dbReference type="SAM" id="Phobius"/>
    </source>
</evidence>
<feature type="transmembrane region" description="Helical" evidence="7">
    <location>
        <begin position="12"/>
        <end position="30"/>
    </location>
</feature>
<gene>
    <name evidence="9" type="ORF">AN477_10350</name>
</gene>
<dbReference type="AlphaFoldDB" id="A0A0P9GRW4"/>
<organism evidence="9 10">
    <name type="scientific">Alicyclobacillus ferrooxydans</name>
    <dbReference type="NCBI Taxonomy" id="471514"/>
    <lineage>
        <taxon>Bacteria</taxon>
        <taxon>Bacillati</taxon>
        <taxon>Bacillota</taxon>
        <taxon>Bacilli</taxon>
        <taxon>Bacillales</taxon>
        <taxon>Alicyclobacillaceae</taxon>
        <taxon>Alicyclobacillus</taxon>
    </lineage>
</organism>
<protein>
    <submittedName>
        <fullName evidence="9">MFS transporter</fullName>
    </submittedName>
</protein>
<evidence type="ECO:0000256" key="4">
    <source>
        <dbReference type="ARBA" id="ARBA00022692"/>
    </source>
</evidence>
<dbReference type="InterPro" id="IPR011701">
    <property type="entry name" value="MFS"/>
</dbReference>
<feature type="transmembrane region" description="Helical" evidence="7">
    <location>
        <begin position="172"/>
        <end position="190"/>
    </location>
</feature>
<comment type="subcellular location">
    <subcellularLocation>
        <location evidence="1">Cell membrane</location>
        <topology evidence="1">Multi-pass membrane protein</topology>
    </subcellularLocation>
</comment>
<dbReference type="InterPro" id="IPR050171">
    <property type="entry name" value="MFS_Transporters"/>
</dbReference>
<feature type="domain" description="Major facilitator superfamily (MFS) profile" evidence="8">
    <location>
        <begin position="14"/>
        <end position="399"/>
    </location>
</feature>
<evidence type="ECO:0000256" key="6">
    <source>
        <dbReference type="ARBA" id="ARBA00023136"/>
    </source>
</evidence>
<dbReference type="EMBL" id="LJCO01000045">
    <property type="protein sequence ID" value="KPV43779.1"/>
    <property type="molecule type" value="Genomic_DNA"/>
</dbReference>
<dbReference type="GO" id="GO:0022857">
    <property type="term" value="F:transmembrane transporter activity"/>
    <property type="evidence" value="ECO:0007669"/>
    <property type="project" value="InterPro"/>
</dbReference>
<evidence type="ECO:0000256" key="3">
    <source>
        <dbReference type="ARBA" id="ARBA00022475"/>
    </source>
</evidence>
<dbReference type="Proteomes" id="UP000050482">
    <property type="component" value="Unassembled WGS sequence"/>
</dbReference>
<name>A0A0P9GRW4_9BACL</name>
<comment type="caution">
    <text evidence="9">The sequence shown here is derived from an EMBL/GenBank/DDBJ whole genome shotgun (WGS) entry which is preliminary data.</text>
</comment>
<accession>A0A0P9GRW4</accession>
<evidence type="ECO:0000259" key="8">
    <source>
        <dbReference type="PROSITE" id="PS50850"/>
    </source>
</evidence>
<evidence type="ECO:0000256" key="5">
    <source>
        <dbReference type="ARBA" id="ARBA00022989"/>
    </source>
</evidence>
<evidence type="ECO:0000256" key="1">
    <source>
        <dbReference type="ARBA" id="ARBA00004651"/>
    </source>
</evidence>
<feature type="transmembrane region" description="Helical" evidence="7">
    <location>
        <begin position="253"/>
        <end position="274"/>
    </location>
</feature>
<dbReference type="PATRIC" id="fig|471514.4.peg.5122"/>
<evidence type="ECO:0000313" key="10">
    <source>
        <dbReference type="Proteomes" id="UP000050482"/>
    </source>
</evidence>